<dbReference type="AlphaFoldDB" id="A0A210QNU2"/>
<gene>
    <name evidence="4" type="ORF">KP79_PYT09448</name>
</gene>
<evidence type="ECO:0000313" key="4">
    <source>
        <dbReference type="EMBL" id="OWF50399.1"/>
    </source>
</evidence>
<dbReference type="SUPFAM" id="SSF56801">
    <property type="entry name" value="Acetyl-CoA synthetase-like"/>
    <property type="match status" value="1"/>
</dbReference>
<dbReference type="Proteomes" id="UP000242188">
    <property type="component" value="Unassembled WGS sequence"/>
</dbReference>
<evidence type="ECO:0000256" key="1">
    <source>
        <dbReference type="ARBA" id="ARBA00006432"/>
    </source>
</evidence>
<evidence type="ECO:0000259" key="3">
    <source>
        <dbReference type="Pfam" id="PF13193"/>
    </source>
</evidence>
<accession>A0A210QNU2</accession>
<keyword evidence="5" id="KW-1185">Reference proteome</keyword>
<dbReference type="Gene3D" id="3.30.300.30">
    <property type="match status" value="1"/>
</dbReference>
<evidence type="ECO:0000259" key="2">
    <source>
        <dbReference type="Pfam" id="PF00501"/>
    </source>
</evidence>
<comment type="similarity">
    <text evidence="1">Belongs to the ATP-dependent AMP-binding enzyme family.</text>
</comment>
<name>A0A210QNU2_MIZYE</name>
<dbReference type="Gene3D" id="3.40.50.980">
    <property type="match status" value="1"/>
</dbReference>
<comment type="caution">
    <text evidence="4">The sequence shown here is derived from an EMBL/GenBank/DDBJ whole genome shotgun (WGS) entry which is preliminary data.</text>
</comment>
<evidence type="ECO:0000313" key="5">
    <source>
        <dbReference type="Proteomes" id="UP000242188"/>
    </source>
</evidence>
<dbReference type="Gene3D" id="2.30.38.10">
    <property type="entry name" value="Luciferase, Domain 3"/>
    <property type="match status" value="1"/>
</dbReference>
<dbReference type="InterPro" id="IPR000873">
    <property type="entry name" value="AMP-dep_synth/lig_dom"/>
</dbReference>
<dbReference type="FunFam" id="3.30.300.30:FF:000007">
    <property type="entry name" value="4-coumarate--CoA ligase 2"/>
    <property type="match status" value="1"/>
</dbReference>
<proteinExistence type="inferred from homology"/>
<reference evidence="4 5" key="1">
    <citation type="journal article" date="2017" name="Nat. Ecol. Evol.">
        <title>Scallop genome provides insights into evolution of bilaterian karyotype and development.</title>
        <authorList>
            <person name="Wang S."/>
            <person name="Zhang J."/>
            <person name="Jiao W."/>
            <person name="Li J."/>
            <person name="Xun X."/>
            <person name="Sun Y."/>
            <person name="Guo X."/>
            <person name="Huan P."/>
            <person name="Dong B."/>
            <person name="Zhang L."/>
            <person name="Hu X."/>
            <person name="Sun X."/>
            <person name="Wang J."/>
            <person name="Zhao C."/>
            <person name="Wang Y."/>
            <person name="Wang D."/>
            <person name="Huang X."/>
            <person name="Wang R."/>
            <person name="Lv J."/>
            <person name="Li Y."/>
            <person name="Zhang Z."/>
            <person name="Liu B."/>
            <person name="Lu W."/>
            <person name="Hui Y."/>
            <person name="Liang J."/>
            <person name="Zhou Z."/>
            <person name="Hou R."/>
            <person name="Li X."/>
            <person name="Liu Y."/>
            <person name="Li H."/>
            <person name="Ning X."/>
            <person name="Lin Y."/>
            <person name="Zhao L."/>
            <person name="Xing Q."/>
            <person name="Dou J."/>
            <person name="Li Y."/>
            <person name="Mao J."/>
            <person name="Guo H."/>
            <person name="Dou H."/>
            <person name="Li T."/>
            <person name="Mu C."/>
            <person name="Jiang W."/>
            <person name="Fu Q."/>
            <person name="Fu X."/>
            <person name="Miao Y."/>
            <person name="Liu J."/>
            <person name="Yu Q."/>
            <person name="Li R."/>
            <person name="Liao H."/>
            <person name="Li X."/>
            <person name="Kong Y."/>
            <person name="Jiang Z."/>
            <person name="Chourrout D."/>
            <person name="Li R."/>
            <person name="Bao Z."/>
        </authorList>
    </citation>
    <scope>NUCLEOTIDE SEQUENCE [LARGE SCALE GENOMIC DNA]</scope>
    <source>
        <strain evidence="4 5">PY_sf001</strain>
    </source>
</reference>
<dbReference type="PANTHER" id="PTHR24096:SF422">
    <property type="entry name" value="BCDNA.GH02901"/>
    <property type="match status" value="1"/>
</dbReference>
<dbReference type="PANTHER" id="PTHR24096">
    <property type="entry name" value="LONG-CHAIN-FATTY-ACID--COA LIGASE"/>
    <property type="match status" value="1"/>
</dbReference>
<dbReference type="EMBL" id="NEDP02002617">
    <property type="protein sequence ID" value="OWF50399.1"/>
    <property type="molecule type" value="Genomic_DNA"/>
</dbReference>
<dbReference type="OrthoDB" id="10253869at2759"/>
<dbReference type="InterPro" id="IPR045851">
    <property type="entry name" value="AMP-bd_C_sf"/>
</dbReference>
<dbReference type="STRING" id="6573.A0A210QNU2"/>
<keyword evidence="4" id="KW-0436">Ligase</keyword>
<feature type="domain" description="AMP-binding enzyme C-terminal" evidence="3">
    <location>
        <begin position="165"/>
        <end position="241"/>
    </location>
</feature>
<dbReference type="Pfam" id="PF13193">
    <property type="entry name" value="AMP-binding_C"/>
    <property type="match status" value="1"/>
</dbReference>
<dbReference type="InterPro" id="IPR025110">
    <property type="entry name" value="AMP-bd_C"/>
</dbReference>
<protein>
    <submittedName>
        <fullName evidence="4">4-coumarate--CoA ligase 3</fullName>
    </submittedName>
</protein>
<feature type="domain" description="AMP-dependent synthetase/ligase" evidence="2">
    <location>
        <begin position="2"/>
        <end position="115"/>
    </location>
</feature>
<dbReference type="Pfam" id="PF00501">
    <property type="entry name" value="AMP-binding"/>
    <property type="match status" value="1"/>
</dbReference>
<dbReference type="GO" id="GO:0016405">
    <property type="term" value="F:CoA-ligase activity"/>
    <property type="evidence" value="ECO:0007669"/>
    <property type="project" value="TreeGrafter"/>
</dbReference>
<organism evidence="4 5">
    <name type="scientific">Mizuhopecten yessoensis</name>
    <name type="common">Japanese scallop</name>
    <name type="synonym">Patinopecten yessoensis</name>
    <dbReference type="NCBI Taxonomy" id="6573"/>
    <lineage>
        <taxon>Eukaryota</taxon>
        <taxon>Metazoa</taxon>
        <taxon>Spiralia</taxon>
        <taxon>Lophotrochozoa</taxon>
        <taxon>Mollusca</taxon>
        <taxon>Bivalvia</taxon>
        <taxon>Autobranchia</taxon>
        <taxon>Pteriomorphia</taxon>
        <taxon>Pectinida</taxon>
        <taxon>Pectinoidea</taxon>
        <taxon>Pectinidae</taxon>
        <taxon>Mizuhopecten</taxon>
    </lineage>
</organism>
<sequence length="251" mass="27545">MVPPVALFLARHPIVDSFDISSIRAHLCAAAPLGESLCREYEDRLRYPICQGYGMTELSPFATLDTMPPHHIGTVGSLIPNTSAKIVCPETGVALGPGATGEVCIRGPQVMKGYLNNEEATNDMIRDDWLHTGDLGHIRVDGCFVIADRLKELIKYKGFQVAPAELEDLLLRHPGVKDVAVIGMPDERAGEIPRAYIVPNPNTKVTREDIATFVTENAASYKQLRGGVEFLDEIPKSPSGKILRRILRNMC</sequence>